<sequence>MANNRRRADMRIGLHLMLLRWRRCSPFLDPPAQPTTVPREAGNPFDAAFDLERGFQGRFQSKEAFEEYQRECLAQRNGQDKAQVDLADRDVWRKKLFGAIRDFSEVENQARRKGQSTRVQGIAQASASPQSTQPEAAPVFIENTHVRRARALEDDEVEMISYELLDIVEKAHQGQVNIGNWAEGGQWTFQQYPSFASRVEALLHALKINKAVPVSFADPDYIMRWACAPAKEVVNSEENLHAAAVKREQLASAKRRTEEPE</sequence>
<dbReference type="Proteomes" id="UP000433876">
    <property type="component" value="Unassembled WGS sequence"/>
</dbReference>
<evidence type="ECO:0000313" key="3">
    <source>
        <dbReference type="Proteomes" id="UP000433876"/>
    </source>
</evidence>
<feature type="compositionally biased region" description="Polar residues" evidence="1">
    <location>
        <begin position="116"/>
        <end position="134"/>
    </location>
</feature>
<proteinExistence type="predicted"/>
<dbReference type="VEuPathDB" id="FungiDB:SMAC_09441"/>
<dbReference type="EMBL" id="NMPR01000215">
    <property type="protein sequence ID" value="KAA8628005.1"/>
    <property type="molecule type" value="Genomic_DNA"/>
</dbReference>
<feature type="region of interest" description="Disordered" evidence="1">
    <location>
        <begin position="108"/>
        <end position="135"/>
    </location>
</feature>
<evidence type="ECO:0000256" key="1">
    <source>
        <dbReference type="SAM" id="MobiDB-lite"/>
    </source>
</evidence>
<dbReference type="AlphaFoldDB" id="A0A8S8ZHQ6"/>
<gene>
    <name evidence="2" type="ORF">SMACR_09441</name>
</gene>
<comment type="caution">
    <text evidence="2">The sequence shown here is derived from an EMBL/GenBank/DDBJ whole genome shotgun (WGS) entry which is preliminary data.</text>
</comment>
<evidence type="ECO:0000313" key="2">
    <source>
        <dbReference type="EMBL" id="KAA8628005.1"/>
    </source>
</evidence>
<accession>A0A8S8ZHQ6</accession>
<reference evidence="2 3" key="1">
    <citation type="submission" date="2017-07" db="EMBL/GenBank/DDBJ databases">
        <title>Genome sequence of the Sordaria macrospora wild type strain R19027.</title>
        <authorList>
            <person name="Nowrousian M."/>
            <person name="Teichert I."/>
            <person name="Kueck U."/>
        </authorList>
    </citation>
    <scope>NUCLEOTIDE SEQUENCE [LARGE SCALE GENOMIC DNA]</scope>
    <source>
        <strain evidence="2 3">R19027</strain>
        <tissue evidence="2">Mycelium</tissue>
    </source>
</reference>
<name>A0A8S8ZHQ6_SORMA</name>
<organism evidence="2 3">
    <name type="scientific">Sordaria macrospora</name>
    <dbReference type="NCBI Taxonomy" id="5147"/>
    <lineage>
        <taxon>Eukaryota</taxon>
        <taxon>Fungi</taxon>
        <taxon>Dikarya</taxon>
        <taxon>Ascomycota</taxon>
        <taxon>Pezizomycotina</taxon>
        <taxon>Sordariomycetes</taxon>
        <taxon>Sordariomycetidae</taxon>
        <taxon>Sordariales</taxon>
        <taxon>Sordariaceae</taxon>
        <taxon>Sordaria</taxon>
    </lineage>
</organism>
<protein>
    <submittedName>
        <fullName evidence="2">Uncharacterized protein</fullName>
    </submittedName>
</protein>